<evidence type="ECO:0000256" key="2">
    <source>
        <dbReference type="SAM" id="MobiDB-lite"/>
    </source>
</evidence>
<feature type="region of interest" description="Disordered" evidence="2">
    <location>
        <begin position="1"/>
        <end position="21"/>
    </location>
</feature>
<organism evidence="4 5">
    <name type="scientific">Lojkania enalia</name>
    <dbReference type="NCBI Taxonomy" id="147567"/>
    <lineage>
        <taxon>Eukaryota</taxon>
        <taxon>Fungi</taxon>
        <taxon>Dikarya</taxon>
        <taxon>Ascomycota</taxon>
        <taxon>Pezizomycotina</taxon>
        <taxon>Dothideomycetes</taxon>
        <taxon>Pleosporomycetidae</taxon>
        <taxon>Pleosporales</taxon>
        <taxon>Pleosporales incertae sedis</taxon>
        <taxon>Lojkania</taxon>
    </lineage>
</organism>
<dbReference type="AlphaFoldDB" id="A0A9P4KGC2"/>
<evidence type="ECO:0000313" key="5">
    <source>
        <dbReference type="Proteomes" id="UP000800093"/>
    </source>
</evidence>
<name>A0A9P4KGC2_9PLEO</name>
<dbReference type="EMBL" id="ML986586">
    <property type="protein sequence ID" value="KAF2268629.1"/>
    <property type="molecule type" value="Genomic_DNA"/>
</dbReference>
<dbReference type="PANTHER" id="PTHR39468:SF1">
    <property type="entry name" value="MTF2-LIKE C-TERMINAL DOMAIN-CONTAINING PROTEIN"/>
    <property type="match status" value="1"/>
</dbReference>
<dbReference type="InterPro" id="IPR040009">
    <property type="entry name" value="Mtf2/C5D6.12-like"/>
</dbReference>
<dbReference type="Pfam" id="PF19189">
    <property type="entry name" value="Mtf2"/>
    <property type="match status" value="1"/>
</dbReference>
<dbReference type="InterPro" id="IPR043837">
    <property type="entry name" value="Mtf2-like_C"/>
</dbReference>
<accession>A0A9P4KGC2</accession>
<proteinExistence type="predicted"/>
<reference evidence="5" key="1">
    <citation type="journal article" date="2020" name="Stud. Mycol.">
        <title>101 Dothideomycetes genomes: A test case for predicting lifestyles and emergence of pathogens.</title>
        <authorList>
            <person name="Haridas S."/>
            <person name="Albert R."/>
            <person name="Binder M."/>
            <person name="Bloem J."/>
            <person name="LaButti K."/>
            <person name="Salamov A."/>
            <person name="Andreopoulos B."/>
            <person name="Baker S."/>
            <person name="Barry K."/>
            <person name="Bills G."/>
            <person name="Bluhm B."/>
            <person name="Cannon C."/>
            <person name="Castanera R."/>
            <person name="Culley D."/>
            <person name="Daum C."/>
            <person name="Ezra D."/>
            <person name="Gonzalez J."/>
            <person name="Henrissat B."/>
            <person name="Kuo A."/>
            <person name="Liang C."/>
            <person name="Lipzen A."/>
            <person name="Lutzoni F."/>
            <person name="Magnuson J."/>
            <person name="Mondo S."/>
            <person name="Nolan M."/>
            <person name="Ohm R."/>
            <person name="Pangilinan J."/>
            <person name="Park H.-J."/>
            <person name="Ramirez L."/>
            <person name="Alfaro M."/>
            <person name="Sun H."/>
            <person name="Tritt A."/>
            <person name="Yoshinaga Y."/>
            <person name="Zwiers L.-H."/>
            <person name="Turgeon B."/>
            <person name="Goodwin S."/>
            <person name="Spatafora J."/>
            <person name="Crous P."/>
            <person name="Grigoriev I."/>
        </authorList>
    </citation>
    <scope>NUCLEOTIDE SEQUENCE [LARGE SCALE GENOMIC DNA]</scope>
    <source>
        <strain evidence="5">CBS 304.66</strain>
    </source>
</reference>
<evidence type="ECO:0000259" key="3">
    <source>
        <dbReference type="Pfam" id="PF19189"/>
    </source>
</evidence>
<keyword evidence="5" id="KW-1185">Reference proteome</keyword>
<protein>
    <recommendedName>
        <fullName evidence="3">Mtf2-like C-terminal domain-containing protein</fullName>
    </recommendedName>
</protein>
<feature type="domain" description="Mtf2-like C-terminal" evidence="3">
    <location>
        <begin position="207"/>
        <end position="413"/>
    </location>
</feature>
<dbReference type="GO" id="GO:0005739">
    <property type="term" value="C:mitochondrion"/>
    <property type="evidence" value="ECO:0007669"/>
    <property type="project" value="InterPro"/>
</dbReference>
<dbReference type="Proteomes" id="UP000800093">
    <property type="component" value="Unassembled WGS sequence"/>
</dbReference>
<dbReference type="OrthoDB" id="2444174at2759"/>
<evidence type="ECO:0000313" key="4">
    <source>
        <dbReference type="EMBL" id="KAF2268629.1"/>
    </source>
</evidence>
<evidence type="ECO:0000256" key="1">
    <source>
        <dbReference type="SAM" id="Coils"/>
    </source>
</evidence>
<gene>
    <name evidence="4" type="ORF">CC78DRAFT_565491</name>
</gene>
<sequence>MSVHSNTFRALSRTRVPANSSPARSLVPFLYQTTTIQRWRTDSRPIVRRTASSRSRASHDIPFDDIDSLLPNLDDAATPSRKSTVTGPERAAFRKLQHKFGNDAQTRGDIPFDLRDDLVFDEYAEEDDDENVVDASLDTLFDNIIQDNARRKSDKRPRPLEDMKKLAQQVLGGTKEQLERMKEKAREGNKRAIETVRITGAREAEKNRVVQLLEKARTDRELCDVLQREVFNKIQLLDLDNKPARVKASTTTQPESTEDDSAESIQNEKDNERTKKNRKGKKAKEKLQPTDIRIVFPNYPLILVHAATLLRTNFPSSRLPFTILPTIKSLGRSSYALGATTRLYNILLRAAWLQYGSYDMLDELLQDMDNGGIEFNAATLQLLDDILKEFEVCRRGEYGPLVKWTWNLERFSEGATRLRAWREIVGQRLSNWGEAKKRRRMLIRREDVGRQSGEIHSPSDEIEIGRMVPKLRTEKTREIEGNFLRFRGVEAIVDIGNSDRGASKNTLLEKKLEYEDIKEIEDKGRPE</sequence>
<keyword evidence="1" id="KW-0175">Coiled coil</keyword>
<dbReference type="PANTHER" id="PTHR39468">
    <property type="entry name" value="CHROMOSOME 7, WHOLE GENOME SHOTGUN SEQUENCE"/>
    <property type="match status" value="1"/>
</dbReference>
<feature type="region of interest" description="Disordered" evidence="2">
    <location>
        <begin position="245"/>
        <end position="285"/>
    </location>
</feature>
<feature type="compositionally biased region" description="Basic residues" evidence="2">
    <location>
        <begin position="275"/>
        <end position="284"/>
    </location>
</feature>
<feature type="coiled-coil region" evidence="1">
    <location>
        <begin position="164"/>
        <end position="195"/>
    </location>
</feature>
<comment type="caution">
    <text evidence="4">The sequence shown here is derived from an EMBL/GenBank/DDBJ whole genome shotgun (WGS) entry which is preliminary data.</text>
</comment>